<protein>
    <recommendedName>
        <fullName evidence="3">CYTH domain-containing protein</fullName>
    </recommendedName>
</protein>
<dbReference type="EMBL" id="JAVRHT010000001">
    <property type="protein sequence ID" value="MDT0630154.1"/>
    <property type="molecule type" value="Genomic_DNA"/>
</dbReference>
<evidence type="ECO:0000313" key="2">
    <source>
        <dbReference type="Proteomes" id="UP001267426"/>
    </source>
</evidence>
<sequence length="188" mass="19835">MSEPAAPPAPGPYRTVEVRWFLPGEVPAAVAAWFDALGPPVEEGVRTDRYLGGTGAELGLKVREGRVEAKQRTGGAGRVHGAPAAAWAKWLFPVEGDPAPPGWVEVRKRRRQRRVEAAGGACAVELSRVEAGGAVWWSVCLEAAGPSADARRAALAHAAALWLDRDDAPALRPEAAQGYPAWLAHVGA</sequence>
<gene>
    <name evidence="1" type="ORF">RM540_00200</name>
</gene>
<dbReference type="Proteomes" id="UP001267426">
    <property type="component" value="Unassembled WGS sequence"/>
</dbReference>
<accession>A0ABU3BLI4</accession>
<evidence type="ECO:0008006" key="3">
    <source>
        <dbReference type="Google" id="ProtNLM"/>
    </source>
</evidence>
<reference evidence="1 2" key="1">
    <citation type="submission" date="2023-09" db="EMBL/GenBank/DDBJ databases">
        <authorList>
            <person name="Rey-Velasco X."/>
        </authorList>
    </citation>
    <scope>NUCLEOTIDE SEQUENCE [LARGE SCALE GENOMIC DNA]</scope>
    <source>
        <strain evidence="1 2">F394</strain>
    </source>
</reference>
<comment type="caution">
    <text evidence="1">The sequence shown here is derived from an EMBL/GenBank/DDBJ whole genome shotgun (WGS) entry which is preliminary data.</text>
</comment>
<organism evidence="1 2">
    <name type="scientific">Rubrivirga litoralis</name>
    <dbReference type="NCBI Taxonomy" id="3075598"/>
    <lineage>
        <taxon>Bacteria</taxon>
        <taxon>Pseudomonadati</taxon>
        <taxon>Rhodothermota</taxon>
        <taxon>Rhodothermia</taxon>
        <taxon>Rhodothermales</taxon>
        <taxon>Rubricoccaceae</taxon>
        <taxon>Rubrivirga</taxon>
    </lineage>
</organism>
<keyword evidence="2" id="KW-1185">Reference proteome</keyword>
<dbReference type="RefSeq" id="WP_311661088.1">
    <property type="nucleotide sequence ID" value="NZ_JAVRHT010000001.1"/>
</dbReference>
<proteinExistence type="predicted"/>
<name>A0ABU3BLI4_9BACT</name>
<evidence type="ECO:0000313" key="1">
    <source>
        <dbReference type="EMBL" id="MDT0630154.1"/>
    </source>
</evidence>